<dbReference type="EMBL" id="KZ819332">
    <property type="protein sequence ID" value="PWN19315.1"/>
    <property type="molecule type" value="Genomic_DNA"/>
</dbReference>
<feature type="transmembrane region" description="Helical" evidence="8">
    <location>
        <begin position="133"/>
        <end position="158"/>
    </location>
</feature>
<feature type="transmembrane region" description="Helical" evidence="8">
    <location>
        <begin position="460"/>
        <end position="484"/>
    </location>
</feature>
<dbReference type="GO" id="GO:0015204">
    <property type="term" value="F:urea transmembrane transporter activity"/>
    <property type="evidence" value="ECO:0007669"/>
    <property type="project" value="InterPro"/>
</dbReference>
<dbReference type="GeneID" id="37015343"/>
<dbReference type="InterPro" id="IPR038377">
    <property type="entry name" value="Na/Glc_symporter_sf"/>
</dbReference>
<organism evidence="9 10">
    <name type="scientific">Pseudomicrostroma glucosiphilum</name>
    <dbReference type="NCBI Taxonomy" id="1684307"/>
    <lineage>
        <taxon>Eukaryota</taxon>
        <taxon>Fungi</taxon>
        <taxon>Dikarya</taxon>
        <taxon>Basidiomycota</taxon>
        <taxon>Ustilaginomycotina</taxon>
        <taxon>Exobasidiomycetes</taxon>
        <taxon>Microstromatales</taxon>
        <taxon>Microstromatales incertae sedis</taxon>
        <taxon>Pseudomicrostroma</taxon>
    </lineage>
</organism>
<evidence type="ECO:0000256" key="4">
    <source>
        <dbReference type="ARBA" id="ARBA00022989"/>
    </source>
</evidence>
<evidence type="ECO:0000313" key="10">
    <source>
        <dbReference type="Proteomes" id="UP000245942"/>
    </source>
</evidence>
<dbReference type="OrthoDB" id="6132759at2759"/>
<feature type="transmembrane region" description="Helical" evidence="8">
    <location>
        <begin position="258"/>
        <end position="275"/>
    </location>
</feature>
<feature type="region of interest" description="Disordered" evidence="7">
    <location>
        <begin position="677"/>
        <end position="706"/>
    </location>
</feature>
<dbReference type="RefSeq" id="XP_025346475.1">
    <property type="nucleotide sequence ID" value="XM_025493609.1"/>
</dbReference>
<feature type="transmembrane region" description="Helical" evidence="8">
    <location>
        <begin position="196"/>
        <end position="215"/>
    </location>
</feature>
<feature type="transmembrane region" description="Helical" evidence="8">
    <location>
        <begin position="164"/>
        <end position="189"/>
    </location>
</feature>
<feature type="transmembrane region" description="Helical" evidence="8">
    <location>
        <begin position="496"/>
        <end position="521"/>
    </location>
</feature>
<evidence type="ECO:0000256" key="8">
    <source>
        <dbReference type="SAM" id="Phobius"/>
    </source>
</evidence>
<dbReference type="STRING" id="1684307.A0A316U8L3"/>
<evidence type="ECO:0008006" key="11">
    <source>
        <dbReference type="Google" id="ProtNLM"/>
    </source>
</evidence>
<evidence type="ECO:0000256" key="2">
    <source>
        <dbReference type="ARBA" id="ARBA00006434"/>
    </source>
</evidence>
<feature type="compositionally biased region" description="Polar residues" evidence="7">
    <location>
        <begin position="697"/>
        <end position="706"/>
    </location>
</feature>
<protein>
    <recommendedName>
        <fullName evidence="11">Na+/solute symporter</fullName>
    </recommendedName>
</protein>
<dbReference type="AlphaFoldDB" id="A0A316U8L3"/>
<feature type="transmembrane region" description="Helical" evidence="8">
    <location>
        <begin position="60"/>
        <end position="81"/>
    </location>
</feature>
<evidence type="ECO:0000256" key="1">
    <source>
        <dbReference type="ARBA" id="ARBA00004141"/>
    </source>
</evidence>
<gene>
    <name evidence="9" type="ORF">BCV69DRAFT_288138</name>
</gene>
<comment type="subcellular location">
    <subcellularLocation>
        <location evidence="1">Membrane</location>
        <topology evidence="1">Multi-pass membrane protein</topology>
    </subcellularLocation>
</comment>
<feature type="transmembrane region" description="Helical" evidence="8">
    <location>
        <begin position="631"/>
        <end position="655"/>
    </location>
</feature>
<evidence type="ECO:0000313" key="9">
    <source>
        <dbReference type="EMBL" id="PWN19315.1"/>
    </source>
</evidence>
<feature type="transmembrane region" description="Helical" evidence="8">
    <location>
        <begin position="404"/>
        <end position="426"/>
    </location>
</feature>
<evidence type="ECO:0000256" key="5">
    <source>
        <dbReference type="ARBA" id="ARBA00023136"/>
    </source>
</evidence>
<dbReference type="PANTHER" id="PTHR46154">
    <property type="match status" value="1"/>
</dbReference>
<dbReference type="Proteomes" id="UP000245942">
    <property type="component" value="Unassembled WGS sequence"/>
</dbReference>
<feature type="transmembrane region" description="Helical" evidence="8">
    <location>
        <begin position="606"/>
        <end position="625"/>
    </location>
</feature>
<dbReference type="GO" id="GO:0005886">
    <property type="term" value="C:plasma membrane"/>
    <property type="evidence" value="ECO:0007669"/>
    <property type="project" value="TreeGrafter"/>
</dbReference>
<dbReference type="Pfam" id="PF00474">
    <property type="entry name" value="SSF"/>
    <property type="match status" value="1"/>
</dbReference>
<keyword evidence="5 8" id="KW-0472">Membrane</keyword>
<dbReference type="PROSITE" id="PS50283">
    <property type="entry name" value="NA_SOLUT_SYMP_3"/>
    <property type="match status" value="1"/>
</dbReference>
<sequence>MSGSATSIPPPLSQGVGYGITVGVGAAFAIAMIGITALLKRFTGENNGHFETYSTAGRNVGVGLVCVAVISSWGWPTALLSSSVVTYDYGVSGAFWFASGCLVQISFFSLIAIQSKLRAPHAHTSLELVKVRYGAVAHWLYMFLCLANNLIAIVNMFLGASATISALTGMNTVASIFLLPVGVVVYTVYGGLRATFITDYLHTVCLLIIVTYLSLKTITNDQVQSPRHLFDLVNQAALATPVSGNKDGSYFTMSSKSGVLFGLLHTLGNFGLVIMDSSYWQKGFSANQAAAVRGYILGGILYFAMPFVLGTTMGLAAVGLGTNPIWPTYGRALSMTELNDGLPLAYTAYATAGKGGAVAVVLLIFMACTSTCSAQIVAVSSIVSSDLYHTYINPAARDKAIINVSRLACVLFALVGCAVSAVFWRIGLNLTWTLYFLGIITTPGMVTLPLTILWKKQTKLAAIVSPIVGIMGGLATWISTSYVYGNGEISVTTTGALLPCLWGTVVSSCVPAILTIVITYAKPDEHDWDWSGFNRIKLVHYEDSSSTLGENGGEKKKLAPSAPDVIRAVPAEGEDTEASLEQHDGAVTSFSDAEVRRMNRASKVSAGWGIFLFLAVWVVWPFGMWDYVFDWQFFTGWVVVSFIWIFITLLVAVFLPPLEGLPLLLRIVRGLVTGKKGAEAGDGARRGSGQTELIGKESSTPSSSSA</sequence>
<keyword evidence="4 8" id="KW-1133">Transmembrane helix</keyword>
<reference evidence="9 10" key="1">
    <citation type="journal article" date="2018" name="Mol. Biol. Evol.">
        <title>Broad Genomic Sampling Reveals a Smut Pathogenic Ancestry of the Fungal Clade Ustilaginomycotina.</title>
        <authorList>
            <person name="Kijpornyongpan T."/>
            <person name="Mondo S.J."/>
            <person name="Barry K."/>
            <person name="Sandor L."/>
            <person name="Lee J."/>
            <person name="Lipzen A."/>
            <person name="Pangilinan J."/>
            <person name="LaButti K."/>
            <person name="Hainaut M."/>
            <person name="Henrissat B."/>
            <person name="Grigoriev I.V."/>
            <person name="Spatafora J.W."/>
            <person name="Aime M.C."/>
        </authorList>
    </citation>
    <scope>NUCLEOTIDE SEQUENCE [LARGE SCALE GENOMIC DNA]</scope>
    <source>
        <strain evidence="9 10">MCA 4718</strain>
    </source>
</reference>
<accession>A0A316U8L3</accession>
<feature type="transmembrane region" description="Helical" evidence="8">
    <location>
        <begin position="432"/>
        <end position="453"/>
    </location>
</feature>
<keyword evidence="10" id="KW-1185">Reference proteome</keyword>
<comment type="similarity">
    <text evidence="2 6">Belongs to the sodium:solute symporter (SSF) (TC 2.A.21) family.</text>
</comment>
<feature type="transmembrane region" description="Helical" evidence="8">
    <location>
        <begin position="295"/>
        <end position="320"/>
    </location>
</feature>
<evidence type="ECO:0000256" key="3">
    <source>
        <dbReference type="ARBA" id="ARBA00022692"/>
    </source>
</evidence>
<evidence type="ECO:0000256" key="7">
    <source>
        <dbReference type="SAM" id="MobiDB-lite"/>
    </source>
</evidence>
<name>A0A316U8L3_9BASI</name>
<feature type="transmembrane region" description="Helical" evidence="8">
    <location>
        <begin position="16"/>
        <end position="39"/>
    </location>
</feature>
<keyword evidence="3 8" id="KW-0812">Transmembrane</keyword>
<proteinExistence type="inferred from homology"/>
<dbReference type="Gene3D" id="1.20.1730.10">
    <property type="entry name" value="Sodium/glucose cotransporter"/>
    <property type="match status" value="1"/>
</dbReference>
<dbReference type="PANTHER" id="PTHR46154:SF1">
    <property type="entry name" value="ACTIVE TRANSPORTER, PUTATIVE (AFU_ORTHOLOGUE AFUA_1G17570)-RELATED"/>
    <property type="match status" value="1"/>
</dbReference>
<evidence type="ECO:0000256" key="6">
    <source>
        <dbReference type="RuleBase" id="RU362091"/>
    </source>
</evidence>
<feature type="transmembrane region" description="Helical" evidence="8">
    <location>
        <begin position="93"/>
        <end position="113"/>
    </location>
</feature>
<dbReference type="InterPro" id="IPR031155">
    <property type="entry name" value="DUR"/>
</dbReference>
<dbReference type="CDD" id="cd11476">
    <property type="entry name" value="SLC5sbd_DUR3"/>
    <property type="match status" value="1"/>
</dbReference>
<dbReference type="InterPro" id="IPR001734">
    <property type="entry name" value="Na/solute_symporter"/>
</dbReference>